<evidence type="ECO:0000256" key="2">
    <source>
        <dbReference type="ARBA" id="ARBA00022737"/>
    </source>
</evidence>
<feature type="repeat" description="ANK" evidence="4">
    <location>
        <begin position="138"/>
        <end position="166"/>
    </location>
</feature>
<keyword evidence="5" id="KW-0175">Coiled coil</keyword>
<feature type="repeat" description="ANK" evidence="4">
    <location>
        <begin position="72"/>
        <end position="104"/>
    </location>
</feature>
<dbReference type="PANTHER" id="PTHR24136:SF15">
    <property type="entry name" value="ANK_REP_REGION DOMAIN-CONTAINING PROTEIN"/>
    <property type="match status" value="1"/>
</dbReference>
<reference evidence="6" key="1">
    <citation type="submission" date="2019-03" db="EMBL/GenBank/DDBJ databases">
        <title>Long read genome sequence of the mycoparasitic Pythium oligandrum ATCC 38472 isolated from sugarbeet rhizosphere.</title>
        <authorList>
            <person name="Gaulin E."/>
        </authorList>
    </citation>
    <scope>NUCLEOTIDE SEQUENCE</scope>
    <source>
        <strain evidence="6">ATCC 38472_TT</strain>
    </source>
</reference>
<dbReference type="Gene3D" id="3.40.50.300">
    <property type="entry name" value="P-loop containing nucleotide triphosphate hydrolases"/>
    <property type="match status" value="1"/>
</dbReference>
<evidence type="ECO:0000256" key="3">
    <source>
        <dbReference type="ARBA" id="ARBA00023043"/>
    </source>
</evidence>
<feature type="repeat" description="ANK" evidence="4">
    <location>
        <begin position="105"/>
        <end position="137"/>
    </location>
</feature>
<comment type="caution">
    <text evidence="6">The sequence shown here is derived from an EMBL/GenBank/DDBJ whole genome shotgun (WGS) entry which is preliminary data.</text>
</comment>
<feature type="repeat" description="ANK" evidence="4">
    <location>
        <begin position="174"/>
        <end position="206"/>
    </location>
</feature>
<proteinExistence type="inferred from homology"/>
<evidence type="ECO:0000313" key="6">
    <source>
        <dbReference type="EMBL" id="TMW55394.1"/>
    </source>
</evidence>
<evidence type="ECO:0000256" key="4">
    <source>
        <dbReference type="PROSITE-ProRule" id="PRU00023"/>
    </source>
</evidence>
<dbReference type="InterPro" id="IPR051573">
    <property type="entry name" value="Ankyrin-SOCS_box_domain"/>
</dbReference>
<dbReference type="Pfam" id="PF13637">
    <property type="entry name" value="Ank_4"/>
    <property type="match status" value="1"/>
</dbReference>
<dbReference type="OrthoDB" id="44077at2759"/>
<evidence type="ECO:0000313" key="7">
    <source>
        <dbReference type="Proteomes" id="UP000794436"/>
    </source>
</evidence>
<dbReference type="PANTHER" id="PTHR24136">
    <property type="entry name" value="SOWAH (DROSOPHILA) HOMOLOG"/>
    <property type="match status" value="1"/>
</dbReference>
<keyword evidence="2" id="KW-0677">Repeat</keyword>
<dbReference type="SUPFAM" id="SSF48403">
    <property type="entry name" value="Ankyrin repeat"/>
    <property type="match status" value="1"/>
</dbReference>
<dbReference type="PROSITE" id="PS50297">
    <property type="entry name" value="ANK_REP_REGION"/>
    <property type="match status" value="5"/>
</dbReference>
<gene>
    <name evidence="6" type="ORF">Poli38472_013285</name>
</gene>
<dbReference type="SUPFAM" id="SSF49562">
    <property type="entry name" value="C2 domain (Calcium/lipid-binding domain, CaLB)"/>
    <property type="match status" value="1"/>
</dbReference>
<dbReference type="Pfam" id="PF12796">
    <property type="entry name" value="Ank_2"/>
    <property type="match status" value="1"/>
</dbReference>
<dbReference type="InterPro" id="IPR036770">
    <property type="entry name" value="Ankyrin_rpt-contain_sf"/>
</dbReference>
<dbReference type="AlphaFoldDB" id="A0A8K1FC21"/>
<dbReference type="GO" id="GO:0045732">
    <property type="term" value="P:positive regulation of protein catabolic process"/>
    <property type="evidence" value="ECO:0007669"/>
    <property type="project" value="TreeGrafter"/>
</dbReference>
<evidence type="ECO:0000256" key="5">
    <source>
        <dbReference type="SAM" id="Coils"/>
    </source>
</evidence>
<dbReference type="InterPro" id="IPR002110">
    <property type="entry name" value="Ankyrin_rpt"/>
</dbReference>
<dbReference type="PROSITE" id="PS50088">
    <property type="entry name" value="ANK_REPEAT"/>
    <property type="match status" value="5"/>
</dbReference>
<organism evidence="6 7">
    <name type="scientific">Pythium oligandrum</name>
    <name type="common">Mycoparasitic fungus</name>
    <dbReference type="NCBI Taxonomy" id="41045"/>
    <lineage>
        <taxon>Eukaryota</taxon>
        <taxon>Sar</taxon>
        <taxon>Stramenopiles</taxon>
        <taxon>Oomycota</taxon>
        <taxon>Peronosporomycetes</taxon>
        <taxon>Pythiales</taxon>
        <taxon>Pythiaceae</taxon>
        <taxon>Pythium</taxon>
    </lineage>
</organism>
<comment type="similarity">
    <text evidence="1">Belongs to the ankyrin SOCS box (ASB) family.</text>
</comment>
<dbReference type="Proteomes" id="UP000794436">
    <property type="component" value="Unassembled WGS sequence"/>
</dbReference>
<dbReference type="InterPro" id="IPR027417">
    <property type="entry name" value="P-loop_NTPase"/>
</dbReference>
<dbReference type="GO" id="GO:0016567">
    <property type="term" value="P:protein ubiquitination"/>
    <property type="evidence" value="ECO:0007669"/>
    <property type="project" value="TreeGrafter"/>
</dbReference>
<evidence type="ECO:0008006" key="8">
    <source>
        <dbReference type="Google" id="ProtNLM"/>
    </source>
</evidence>
<dbReference type="SMART" id="SM00248">
    <property type="entry name" value="ANK"/>
    <property type="match status" value="9"/>
</dbReference>
<dbReference type="InterPro" id="IPR035892">
    <property type="entry name" value="C2_domain_sf"/>
</dbReference>
<protein>
    <recommendedName>
        <fullName evidence="8">C2 domain-containing protein</fullName>
    </recommendedName>
</protein>
<feature type="coiled-coil region" evidence="5">
    <location>
        <begin position="488"/>
        <end position="515"/>
    </location>
</feature>
<keyword evidence="7" id="KW-1185">Reference proteome</keyword>
<sequence>METERLSNELQTAIRANDEEAVRELLKEKPKLANAVDPVRKETTLGQAVEQNTPVLAKILIENGASVNTPSAGRPPLIRAIQLRNTETVALLLAKGAAVNVTDRNRSTPLHEAVGWGNVDLVRRLLERGAVVDAVSDHGGPPLQVAVSKLFLDIVQLLVSHGADVSCALAHLPQNATLMHVAASKGDVRMIDYLMTSALDVDAVDDYGWSLLHYTASCNQATVIVPLLDKGLLVDTRNYEAQTALHVAASSYAVEVVRVLLEYGSDVNALDELDMHPLLFAVLGETDERALDREIECVRLLILHGATWNRSFDELLHQERVRCQRKDHEIERLLALIREWVKQRDSGRELTVLPVEVYIRGADDIQAFFKTAGKSATTLYRKKLCVVGPNEYPSSHSLFYSKRTLYVVCVNLEVYKHALEQANLLDRPGIPHVEMDRFVATTIYRWIRSICGREPESEFVFVGTKADLINHETQTADAVMRDLLTRIDQREAQEKKSLARELHRLREERSGVSAQSLTVLDSQLLDLELRSTRRPRFLSRKLYFTSSADLNGIDAVREALEQCIVTSDSSFPMPDTYCALETLFKSESGDDNARASVSERIKSSFVQSSALREMVRRESSLGLDDGAELTTALHVMHDLGDILWFDSTRGVLATAVFLSPDLVIDFIRQVINHRFVDEVYVATMKGRSRELFDRVREEGCVPHELMERLELWRDLDDQQLMLQLKLMLSEFQLAYSAGSCGMTADSDLIVPLYWKNTSSNECERAQLVKADWPYRVRWEYEFQEHLPDEFYEKLGVISYSAYYSTDRVFTSDSFKTFEENQYETEVCKQYFYAEDEWTSDFVVLSVSTGASSQDLVWKQLQWYALNIEKLLESYPGLWVKRFVVSTTGKRFALDMLVAQMQQTKMCPSGDLLPPNMDWYTQKVWQDSDMPTDLSEEHGRLPSRTAIEQLIESVNCMRVEVNAGFQDTKNCVEQAKRTIVQVQAAAGNRLVYPALWTLEYHADENDVTRTLTIKFRSELSGKCFHDDKPIVITVGSEFLGKYGGYIKAGLSIFASVFLMCLASPSSSRLSMRARISWIALFKSTVWSKDWIRISHAENLPNSRRMGTQSPYCVWRLLNADQYELATGRTPQHRNGGQTPQWGMHEFYVDVANQNIDDCGLFFTIKTPAMLPGTSLTIADGWNGLRDLSKTSDWQAAISPLNTKGHPAGKLQFLIKWSTR</sequence>
<name>A0A8K1FC21_PYTOL</name>
<dbReference type="EMBL" id="SPLM01000148">
    <property type="protein sequence ID" value="TMW55394.1"/>
    <property type="molecule type" value="Genomic_DNA"/>
</dbReference>
<dbReference type="Pfam" id="PF13857">
    <property type="entry name" value="Ank_5"/>
    <property type="match status" value="1"/>
</dbReference>
<accession>A0A8K1FC21</accession>
<dbReference type="Gene3D" id="1.25.40.20">
    <property type="entry name" value="Ankyrin repeat-containing domain"/>
    <property type="match status" value="3"/>
</dbReference>
<keyword evidence="3 4" id="KW-0040">ANK repeat</keyword>
<feature type="repeat" description="ANK" evidence="4">
    <location>
        <begin position="240"/>
        <end position="272"/>
    </location>
</feature>
<evidence type="ECO:0000256" key="1">
    <source>
        <dbReference type="ARBA" id="ARBA00005949"/>
    </source>
</evidence>